<feature type="chain" id="PRO_5014388243" description="Secretion system C-terminal sorting domain-containing protein" evidence="2">
    <location>
        <begin position="24"/>
        <end position="113"/>
    </location>
</feature>
<organism evidence="4 5">
    <name type="scientific">Hanstruepera neustonica</name>
    <dbReference type="NCBI Taxonomy" id="1445657"/>
    <lineage>
        <taxon>Bacteria</taxon>
        <taxon>Pseudomonadati</taxon>
        <taxon>Bacteroidota</taxon>
        <taxon>Flavobacteriia</taxon>
        <taxon>Flavobacteriales</taxon>
        <taxon>Flavobacteriaceae</taxon>
        <taxon>Hanstruepera</taxon>
    </lineage>
</organism>
<protein>
    <recommendedName>
        <fullName evidence="3">Secretion system C-terminal sorting domain-containing protein</fullName>
    </recommendedName>
</protein>
<name>A0A2K1E474_9FLAO</name>
<dbReference type="InterPro" id="IPR026444">
    <property type="entry name" value="Secre_tail"/>
</dbReference>
<comment type="caution">
    <text evidence="4">The sequence shown here is derived from an EMBL/GenBank/DDBJ whole genome shotgun (WGS) entry which is preliminary data.</text>
</comment>
<keyword evidence="1 2" id="KW-0732">Signal</keyword>
<proteinExistence type="predicted"/>
<dbReference type="AlphaFoldDB" id="A0A2K1E474"/>
<dbReference type="NCBIfam" id="TIGR04183">
    <property type="entry name" value="Por_Secre_tail"/>
    <property type="match status" value="1"/>
</dbReference>
<evidence type="ECO:0000313" key="4">
    <source>
        <dbReference type="EMBL" id="PNQ75086.1"/>
    </source>
</evidence>
<reference evidence="4 5" key="1">
    <citation type="submission" date="2018-01" db="EMBL/GenBank/DDBJ databases">
        <title>The draft genome of Hanstruepera neustonica JCM19743.</title>
        <authorList>
            <person name="He R.-H."/>
            <person name="Du Z.-J."/>
        </authorList>
    </citation>
    <scope>NUCLEOTIDE SEQUENCE [LARGE SCALE GENOMIC DNA]</scope>
    <source>
        <strain evidence="4 5">JCM19743</strain>
    </source>
</reference>
<dbReference type="OrthoDB" id="1467228at2"/>
<feature type="signal peptide" evidence="2">
    <location>
        <begin position="1"/>
        <end position="23"/>
    </location>
</feature>
<keyword evidence="5" id="KW-1185">Reference proteome</keyword>
<gene>
    <name evidence="4" type="ORF">C1T31_02825</name>
</gene>
<dbReference type="Pfam" id="PF18962">
    <property type="entry name" value="Por_Secre_tail"/>
    <property type="match status" value="1"/>
</dbReference>
<evidence type="ECO:0000313" key="5">
    <source>
        <dbReference type="Proteomes" id="UP000236641"/>
    </source>
</evidence>
<dbReference type="Proteomes" id="UP000236641">
    <property type="component" value="Unassembled WGS sequence"/>
</dbReference>
<sequence length="113" mass="12549">MSKKITLFIFVFLVSLFLHETNAQSVVEKNVSSQTSNIDGLSIYPNPTTNGKLYIVTKNNFTKDVVIYNVLGKEVISATLQSKELNISKLKPGVYIIKVTENAVSATRKLIVK</sequence>
<evidence type="ECO:0000256" key="1">
    <source>
        <dbReference type="ARBA" id="ARBA00022729"/>
    </source>
</evidence>
<evidence type="ECO:0000256" key="2">
    <source>
        <dbReference type="SAM" id="SignalP"/>
    </source>
</evidence>
<dbReference type="EMBL" id="POWF01000001">
    <property type="protein sequence ID" value="PNQ75086.1"/>
    <property type="molecule type" value="Genomic_DNA"/>
</dbReference>
<accession>A0A2K1E474</accession>
<feature type="domain" description="Secretion system C-terminal sorting" evidence="3">
    <location>
        <begin position="43"/>
        <end position="112"/>
    </location>
</feature>
<dbReference type="RefSeq" id="WP_103050936.1">
    <property type="nucleotide sequence ID" value="NZ_POWF01000001.1"/>
</dbReference>
<evidence type="ECO:0000259" key="3">
    <source>
        <dbReference type="Pfam" id="PF18962"/>
    </source>
</evidence>